<organism evidence="2 3">
    <name type="scientific">Vecturithrix granuli</name>
    <dbReference type="NCBI Taxonomy" id="1499967"/>
    <lineage>
        <taxon>Bacteria</taxon>
        <taxon>Candidatus Moduliflexota</taxon>
        <taxon>Candidatus Vecturitrichia</taxon>
        <taxon>Candidatus Vecturitrichales</taxon>
        <taxon>Candidatus Vecturitrichaceae</taxon>
        <taxon>Candidatus Vecturithrix</taxon>
    </lineage>
</organism>
<feature type="region of interest" description="Disordered" evidence="1">
    <location>
        <begin position="93"/>
        <end position="118"/>
    </location>
</feature>
<protein>
    <recommendedName>
        <fullName evidence="4">VWA containing CoxE family protein</fullName>
    </recommendedName>
</protein>
<name>A0A081BZ95_VECG1</name>
<dbReference type="InterPro" id="IPR008912">
    <property type="entry name" value="Uncharacterised_CoxE"/>
</dbReference>
<evidence type="ECO:0000313" key="3">
    <source>
        <dbReference type="Proteomes" id="UP000030661"/>
    </source>
</evidence>
<dbReference type="EMBL" id="DF820466">
    <property type="protein sequence ID" value="GAK57650.1"/>
    <property type="molecule type" value="Genomic_DNA"/>
</dbReference>
<dbReference type="STRING" id="1499967.U27_04617"/>
<dbReference type="AlphaFoldDB" id="A0A081BZ95"/>
<proteinExistence type="predicted"/>
<dbReference type="PANTHER" id="PTHR39338">
    <property type="entry name" value="BLL5662 PROTEIN-RELATED"/>
    <property type="match status" value="1"/>
</dbReference>
<evidence type="ECO:0000256" key="1">
    <source>
        <dbReference type="SAM" id="MobiDB-lite"/>
    </source>
</evidence>
<dbReference type="eggNOG" id="COG3825">
    <property type="taxonomic scope" value="Bacteria"/>
</dbReference>
<dbReference type="Proteomes" id="UP000030661">
    <property type="component" value="Unassembled WGS sequence"/>
</dbReference>
<dbReference type="Pfam" id="PF05762">
    <property type="entry name" value="VWA_CoxE"/>
    <property type="match status" value="1"/>
</dbReference>
<evidence type="ECO:0000313" key="2">
    <source>
        <dbReference type="EMBL" id="GAK57650.1"/>
    </source>
</evidence>
<keyword evidence="3" id="KW-1185">Reference proteome</keyword>
<reference evidence="2 3" key="1">
    <citation type="journal article" date="2015" name="PeerJ">
        <title>First genomic representation of candidate bacterial phylum KSB3 points to enhanced environmental sensing as a trigger of wastewater bulking.</title>
        <authorList>
            <person name="Sekiguchi Y."/>
            <person name="Ohashi A."/>
            <person name="Parks D.H."/>
            <person name="Yamauchi T."/>
            <person name="Tyson G.W."/>
            <person name="Hugenholtz P."/>
        </authorList>
    </citation>
    <scope>NUCLEOTIDE SEQUENCE [LARGE SCALE GENOMIC DNA]</scope>
</reference>
<sequence>MTTPHSTSKPETYFLWPLFQQLRRRHFPLGPDDYDALRQAIRAGFGWRSRRDLRNLCCRLWAKSRQERTTLFELFEQYDVPDWDATPFLSAGAAQKREPGASKSLAEPPAAPETPTGAESVQIVAEARGDLPEIIASIEFPQEPVVLTPQLPLTYREVAQAWRRLRQPVRTGPAIDLDLDATIARRCRLGIAAEVVLTPRRRNTARLLLLVDRQGSMTPFHALSAEVCLAIEQAGNLERVAFYYFHDVPAEGADESVLHGLDQLFPTLDTVFAEIEPLQTGTVYADPQLLQPRALEDVLAEAAQGAAVVILSDAGAARGRYDLLRLLDTVAFLKALQSYTRRFVWLNPLPRKYWAHSTAEQIQRYVPMFALDRAGMYRAVNVLRGKPITDERMERMGDYNE</sequence>
<evidence type="ECO:0008006" key="4">
    <source>
        <dbReference type="Google" id="ProtNLM"/>
    </source>
</evidence>
<accession>A0A081BZ95</accession>
<dbReference type="HOGENOM" id="CLU_789492_0_0_0"/>
<dbReference type="PANTHER" id="PTHR39338:SF7">
    <property type="entry name" value="BLL6692 PROTEIN"/>
    <property type="match status" value="1"/>
</dbReference>
<gene>
    <name evidence="2" type="ORF">U27_04617</name>
</gene>